<comment type="similarity">
    <text evidence="1 4">Belongs to the glycosyl hydrolase 1 family.</text>
</comment>
<evidence type="ECO:0000313" key="5">
    <source>
        <dbReference type="EMBL" id="RDU24105.1"/>
    </source>
</evidence>
<dbReference type="Pfam" id="PF00232">
    <property type="entry name" value="Glyco_hydro_1"/>
    <property type="match status" value="1"/>
</dbReference>
<dbReference type="PANTHER" id="PTHR10353:SF296">
    <property type="entry name" value="6-PHOSPHO-BETA-GLUCOSIDASE"/>
    <property type="match status" value="1"/>
</dbReference>
<gene>
    <name evidence="5" type="ORF">DWV06_06075</name>
</gene>
<dbReference type="GO" id="GO:0005829">
    <property type="term" value="C:cytosol"/>
    <property type="evidence" value="ECO:0007669"/>
    <property type="project" value="TreeGrafter"/>
</dbReference>
<dbReference type="AlphaFoldDB" id="A0A371AX01"/>
<dbReference type="InterPro" id="IPR017853">
    <property type="entry name" value="GH"/>
</dbReference>
<dbReference type="Proteomes" id="UP000255036">
    <property type="component" value="Unassembled WGS sequence"/>
</dbReference>
<dbReference type="SUPFAM" id="SSF51445">
    <property type="entry name" value="(Trans)glycosidases"/>
    <property type="match status" value="1"/>
</dbReference>
<dbReference type="EMBL" id="QRCT01000015">
    <property type="protein sequence ID" value="RDU24105.1"/>
    <property type="molecule type" value="Genomic_DNA"/>
</dbReference>
<evidence type="ECO:0000256" key="4">
    <source>
        <dbReference type="RuleBase" id="RU003690"/>
    </source>
</evidence>
<sequence>MSNKNVFESDFLWGASTAANQVEGAWNEDGKGMSVADVLAKGVNGAMREETPEIYPDRYYPSHKASDFYHHYKEDIKLFHEMGLKAYRMSIAWTRIFPNGCDKNPNEKGLEFYDAVIDELLKYKIEPVVTISHYEPPFSFALKGGWSNREVIDHYLRYCRVLFTRYKQKIKYWITFNEINCLLVPFGIMTAGGIYSPIDSTQNTEQIRFQALHHQFVASAKAVQLAHEIDENFKIGCMIAYMANYPLTCKPIDVWTAKQEDQMKNMFCGDVMVRGEYPGFAIRYMQEHDIYVETLEEDKEVLKNGIVDFYSCSYYMTNCIAAKTDAEKTSGNLIQGLKNPYLKASEWGWQIDPLGLRWVLNNVFDRYQKPIMIVENGLGAVDVVEVDGSIKDDYRIDYLSQHIKELKEAKMDGVNVIGYLPWSAIDLIALSTGSIEKRYGFIHVDADNEGNGSLKRTPKKSFYWYKNVIESKGEEI</sequence>
<dbReference type="PANTHER" id="PTHR10353">
    <property type="entry name" value="GLYCOSYL HYDROLASE"/>
    <property type="match status" value="1"/>
</dbReference>
<evidence type="ECO:0000313" key="6">
    <source>
        <dbReference type="Proteomes" id="UP000255036"/>
    </source>
</evidence>
<evidence type="ECO:0000256" key="3">
    <source>
        <dbReference type="ARBA" id="ARBA00023295"/>
    </source>
</evidence>
<keyword evidence="2 5" id="KW-0378">Hydrolase</keyword>
<keyword evidence="3" id="KW-0326">Glycosidase</keyword>
<dbReference type="InterPro" id="IPR001360">
    <property type="entry name" value="Glyco_hydro_1"/>
</dbReference>
<dbReference type="InterPro" id="IPR033132">
    <property type="entry name" value="GH_1_N_CS"/>
</dbReference>
<dbReference type="GO" id="GO:0008422">
    <property type="term" value="F:beta-glucosidase activity"/>
    <property type="evidence" value="ECO:0007669"/>
    <property type="project" value="TreeGrafter"/>
</dbReference>
<organism evidence="5 6">
    <name type="scientific">Anaerosacchariphilus polymeriproducens</name>
    <dbReference type="NCBI Taxonomy" id="1812858"/>
    <lineage>
        <taxon>Bacteria</taxon>
        <taxon>Bacillati</taxon>
        <taxon>Bacillota</taxon>
        <taxon>Clostridia</taxon>
        <taxon>Lachnospirales</taxon>
        <taxon>Lachnospiraceae</taxon>
        <taxon>Anaerosacchariphilus</taxon>
    </lineage>
</organism>
<dbReference type="RefSeq" id="WP_115481292.1">
    <property type="nucleotide sequence ID" value="NZ_QRCT01000015.1"/>
</dbReference>
<proteinExistence type="inferred from homology"/>
<protein>
    <submittedName>
        <fullName evidence="5">Glycoside hydrolase family 1 protein</fullName>
    </submittedName>
</protein>
<keyword evidence="6" id="KW-1185">Reference proteome</keyword>
<dbReference type="Gene3D" id="3.20.20.80">
    <property type="entry name" value="Glycosidases"/>
    <property type="match status" value="1"/>
</dbReference>
<dbReference type="GO" id="GO:0016052">
    <property type="term" value="P:carbohydrate catabolic process"/>
    <property type="evidence" value="ECO:0007669"/>
    <property type="project" value="TreeGrafter"/>
</dbReference>
<reference evidence="5 6" key="1">
    <citation type="submission" date="2018-07" db="EMBL/GenBank/DDBJ databases">
        <title>Anaerosacharophilus polymeroproducens gen. nov. sp. nov., an anaerobic bacterium isolated from salt field.</title>
        <authorList>
            <person name="Kim W."/>
            <person name="Yang S.-H."/>
            <person name="Oh J."/>
            <person name="Lee J.-H."/>
            <person name="Kwon K.K."/>
        </authorList>
    </citation>
    <scope>NUCLEOTIDE SEQUENCE [LARGE SCALE GENOMIC DNA]</scope>
    <source>
        <strain evidence="5 6">MCWD5</strain>
    </source>
</reference>
<accession>A0A371AX01</accession>
<dbReference type="PRINTS" id="PR00131">
    <property type="entry name" value="GLHYDRLASE1"/>
</dbReference>
<evidence type="ECO:0000256" key="1">
    <source>
        <dbReference type="ARBA" id="ARBA00010838"/>
    </source>
</evidence>
<dbReference type="PROSITE" id="PS00653">
    <property type="entry name" value="GLYCOSYL_HYDROL_F1_2"/>
    <property type="match status" value="1"/>
</dbReference>
<dbReference type="OrthoDB" id="2339329at2"/>
<dbReference type="FunFam" id="3.20.20.80:FF:000004">
    <property type="entry name" value="Beta-glucosidase 6-phospho-beta-glucosidase"/>
    <property type="match status" value="1"/>
</dbReference>
<name>A0A371AX01_9FIRM</name>
<comment type="caution">
    <text evidence="5">The sequence shown here is derived from an EMBL/GenBank/DDBJ whole genome shotgun (WGS) entry which is preliminary data.</text>
</comment>
<evidence type="ECO:0000256" key="2">
    <source>
        <dbReference type="ARBA" id="ARBA00022801"/>
    </source>
</evidence>